<proteinExistence type="predicted"/>
<protein>
    <submittedName>
        <fullName evidence="1">Uncharacterized protein</fullName>
    </submittedName>
</protein>
<dbReference type="AlphaFoldDB" id="A0A164YXQ2"/>
<sequence length="78" mass="8899">MTSKMRVSIVMTWINPWKNYLSQLSSQNTNQCIIGIVTNGSNRRLRLTTLNSLTNKIKITTCQNVANTMSYASRLDFI</sequence>
<comment type="caution">
    <text evidence="1">The sequence shown here is derived from an EMBL/GenBank/DDBJ whole genome shotgun (WGS) entry which is preliminary data.</text>
</comment>
<dbReference type="EMBL" id="LRGB01000868">
    <property type="protein sequence ID" value="KZS15713.1"/>
    <property type="molecule type" value="Genomic_DNA"/>
</dbReference>
<reference evidence="1 2" key="1">
    <citation type="submission" date="2016-03" db="EMBL/GenBank/DDBJ databases">
        <title>EvidentialGene: Evidence-directed Construction of Genes on Genomes.</title>
        <authorList>
            <person name="Gilbert D.G."/>
            <person name="Choi J.-H."/>
            <person name="Mockaitis K."/>
            <person name="Colbourne J."/>
            <person name="Pfrender M."/>
        </authorList>
    </citation>
    <scope>NUCLEOTIDE SEQUENCE [LARGE SCALE GENOMIC DNA]</scope>
    <source>
        <strain evidence="1 2">Xinb3</strain>
        <tissue evidence="1">Complete organism</tissue>
    </source>
</reference>
<evidence type="ECO:0000313" key="2">
    <source>
        <dbReference type="Proteomes" id="UP000076858"/>
    </source>
</evidence>
<dbReference type="Proteomes" id="UP000076858">
    <property type="component" value="Unassembled WGS sequence"/>
</dbReference>
<name>A0A164YXQ2_9CRUS</name>
<gene>
    <name evidence="1" type="ORF">APZ42_018935</name>
</gene>
<accession>A0A164YXQ2</accession>
<keyword evidence="2" id="KW-1185">Reference proteome</keyword>
<evidence type="ECO:0000313" key="1">
    <source>
        <dbReference type="EMBL" id="KZS15713.1"/>
    </source>
</evidence>
<organism evidence="1 2">
    <name type="scientific">Daphnia magna</name>
    <dbReference type="NCBI Taxonomy" id="35525"/>
    <lineage>
        <taxon>Eukaryota</taxon>
        <taxon>Metazoa</taxon>
        <taxon>Ecdysozoa</taxon>
        <taxon>Arthropoda</taxon>
        <taxon>Crustacea</taxon>
        <taxon>Branchiopoda</taxon>
        <taxon>Diplostraca</taxon>
        <taxon>Cladocera</taxon>
        <taxon>Anomopoda</taxon>
        <taxon>Daphniidae</taxon>
        <taxon>Daphnia</taxon>
    </lineage>
</organism>